<dbReference type="InterPro" id="IPR035919">
    <property type="entry name" value="EAL_sf"/>
</dbReference>
<dbReference type="InterPro" id="IPR001633">
    <property type="entry name" value="EAL_dom"/>
</dbReference>
<accession>A0AAE4JZ97</accession>
<dbReference type="Gene3D" id="3.30.70.270">
    <property type="match status" value="1"/>
</dbReference>
<dbReference type="Proteomes" id="UP001268256">
    <property type="component" value="Unassembled WGS sequence"/>
</dbReference>
<dbReference type="InterPro" id="IPR029787">
    <property type="entry name" value="Nucleotide_cyclase"/>
</dbReference>
<dbReference type="AlphaFoldDB" id="A0AAE4JZ97"/>
<comment type="caution">
    <text evidence="5">The sequence shown here is derived from an EMBL/GenBank/DDBJ whole genome shotgun (WGS) entry which is preliminary data.</text>
</comment>
<dbReference type="GO" id="GO:0000160">
    <property type="term" value="P:phosphorelay signal transduction system"/>
    <property type="evidence" value="ECO:0007669"/>
    <property type="project" value="InterPro"/>
</dbReference>
<dbReference type="SUPFAM" id="SSF55073">
    <property type="entry name" value="Nucleotide cyclase"/>
    <property type="match status" value="1"/>
</dbReference>
<dbReference type="SMART" id="SM00448">
    <property type="entry name" value="REC"/>
    <property type="match status" value="1"/>
</dbReference>
<dbReference type="PANTHER" id="PTHR33121:SF70">
    <property type="entry name" value="SIGNALING PROTEIN YKOW"/>
    <property type="match status" value="1"/>
</dbReference>
<dbReference type="InterPro" id="IPR001789">
    <property type="entry name" value="Sig_transdc_resp-reg_receiver"/>
</dbReference>
<sequence>MATILIVDDDPHNYDVIEMYLADQDHCLHYAADGQTALSGLEHYNPDLILLDLMMPGLKGLEVCQRIKATSQWEGIPIIMVTALSSKQDLFRCLDAGADDFVTKPVNRMELRARVQSMLRIRQQYQDLASFNATLEATVQARTADLQQMINQDPLTQLPSRTALVRSIHNIQISNSAEFALIILDCDEFKLVNGSLGYLVGDQLLTAIAARLKQLLRPGDVLARMGEDEFCYLKLNVSSPSQLMPFLRNIQQSFQAPFSLPNAEIFMTASLGITFSDRSTLGPEELLKNADIAMYQAKGNGRGSYQIYDHQMHLAIVHRLTLESDLQRALDRQEFTIYYQPIFNLQTQELSGFEALIRWQHPHRGTVSPGEFIPCLETTGFIVPVGLLILRQACAQLQQWHRSGYPDLTMGINISIRQFVCPTLLDDIDQIISETQVNPACVKLEITETCIMENAETTIALTQQLRARQIQISIDDFGTGYSSLSYLHCLPVNTLKIDRCFIVGITPSTTNYQVVKTIMLLSQQLGLDVVAEGIETESEQAYLLALGCQFGQGYFFDRPLPAAMVAEKYLTGPPLTVP</sequence>
<dbReference type="PROSITE" id="PS50887">
    <property type="entry name" value="GGDEF"/>
    <property type="match status" value="1"/>
</dbReference>
<dbReference type="PROSITE" id="PS50110">
    <property type="entry name" value="RESPONSE_REGULATORY"/>
    <property type="match status" value="1"/>
</dbReference>
<keyword evidence="6" id="KW-1185">Reference proteome</keyword>
<feature type="domain" description="GGDEF" evidence="4">
    <location>
        <begin position="177"/>
        <end position="310"/>
    </location>
</feature>
<feature type="domain" description="Response regulatory" evidence="2">
    <location>
        <begin position="3"/>
        <end position="119"/>
    </location>
</feature>
<dbReference type="GO" id="GO:0071111">
    <property type="term" value="F:cyclic-guanylate-specific phosphodiesterase activity"/>
    <property type="evidence" value="ECO:0007669"/>
    <property type="project" value="InterPro"/>
</dbReference>
<evidence type="ECO:0000313" key="5">
    <source>
        <dbReference type="EMBL" id="MDS3861854.1"/>
    </source>
</evidence>
<dbReference type="SUPFAM" id="SSF52172">
    <property type="entry name" value="CheY-like"/>
    <property type="match status" value="1"/>
</dbReference>
<keyword evidence="1" id="KW-0597">Phosphoprotein</keyword>
<dbReference type="PROSITE" id="PS50883">
    <property type="entry name" value="EAL"/>
    <property type="match status" value="1"/>
</dbReference>
<evidence type="ECO:0000259" key="2">
    <source>
        <dbReference type="PROSITE" id="PS50110"/>
    </source>
</evidence>
<feature type="domain" description="EAL" evidence="3">
    <location>
        <begin position="319"/>
        <end position="573"/>
    </location>
</feature>
<name>A0AAE4JZ97_9CYAN</name>
<dbReference type="InterPro" id="IPR050706">
    <property type="entry name" value="Cyclic-di-GMP_PDE-like"/>
</dbReference>
<evidence type="ECO:0000259" key="4">
    <source>
        <dbReference type="PROSITE" id="PS50887"/>
    </source>
</evidence>
<dbReference type="RefSeq" id="WP_322879080.1">
    <property type="nucleotide sequence ID" value="NZ_JAVMIP010000017.1"/>
</dbReference>
<dbReference type="InterPro" id="IPR011006">
    <property type="entry name" value="CheY-like_superfamily"/>
</dbReference>
<feature type="modified residue" description="4-aspartylphosphate" evidence="1">
    <location>
        <position position="52"/>
    </location>
</feature>
<dbReference type="Gene3D" id="3.20.20.450">
    <property type="entry name" value="EAL domain"/>
    <property type="match status" value="1"/>
</dbReference>
<dbReference type="CDD" id="cd01949">
    <property type="entry name" value="GGDEF"/>
    <property type="match status" value="1"/>
</dbReference>
<evidence type="ECO:0000259" key="3">
    <source>
        <dbReference type="PROSITE" id="PS50883"/>
    </source>
</evidence>
<dbReference type="EMBL" id="JAVMIP010000017">
    <property type="protein sequence ID" value="MDS3861854.1"/>
    <property type="molecule type" value="Genomic_DNA"/>
</dbReference>
<dbReference type="SUPFAM" id="SSF141868">
    <property type="entry name" value="EAL domain-like"/>
    <property type="match status" value="1"/>
</dbReference>
<dbReference type="CDD" id="cd01948">
    <property type="entry name" value="EAL"/>
    <property type="match status" value="1"/>
</dbReference>
<dbReference type="Pfam" id="PF00990">
    <property type="entry name" value="GGDEF"/>
    <property type="match status" value="1"/>
</dbReference>
<proteinExistence type="predicted"/>
<dbReference type="InterPro" id="IPR000160">
    <property type="entry name" value="GGDEF_dom"/>
</dbReference>
<dbReference type="PANTHER" id="PTHR33121">
    <property type="entry name" value="CYCLIC DI-GMP PHOSPHODIESTERASE PDEF"/>
    <property type="match status" value="1"/>
</dbReference>
<evidence type="ECO:0000313" key="6">
    <source>
        <dbReference type="Proteomes" id="UP001268256"/>
    </source>
</evidence>
<dbReference type="NCBIfam" id="TIGR00254">
    <property type="entry name" value="GGDEF"/>
    <property type="match status" value="1"/>
</dbReference>
<dbReference type="Gene3D" id="3.40.50.2300">
    <property type="match status" value="1"/>
</dbReference>
<evidence type="ECO:0000256" key="1">
    <source>
        <dbReference type="PROSITE-ProRule" id="PRU00169"/>
    </source>
</evidence>
<dbReference type="SMART" id="SM00052">
    <property type="entry name" value="EAL"/>
    <property type="match status" value="1"/>
</dbReference>
<dbReference type="Pfam" id="PF00072">
    <property type="entry name" value="Response_reg"/>
    <property type="match status" value="1"/>
</dbReference>
<organism evidence="5 6">
    <name type="scientific">Pseudocalidococcus azoricus BACA0444</name>
    <dbReference type="NCBI Taxonomy" id="2918990"/>
    <lineage>
        <taxon>Bacteria</taxon>
        <taxon>Bacillati</taxon>
        <taxon>Cyanobacteriota</taxon>
        <taxon>Cyanophyceae</taxon>
        <taxon>Acaryochloridales</taxon>
        <taxon>Thermosynechococcaceae</taxon>
        <taxon>Pseudocalidococcus</taxon>
        <taxon>Pseudocalidococcus azoricus</taxon>
    </lineage>
</organism>
<dbReference type="SMART" id="SM00267">
    <property type="entry name" value="GGDEF"/>
    <property type="match status" value="1"/>
</dbReference>
<dbReference type="InterPro" id="IPR043128">
    <property type="entry name" value="Rev_trsase/Diguanyl_cyclase"/>
</dbReference>
<reference evidence="6" key="1">
    <citation type="submission" date="2023-07" db="EMBL/GenBank/DDBJ databases">
        <authorList>
            <person name="Luz R."/>
            <person name="Cordeiro R."/>
            <person name="Fonseca A."/>
            <person name="Goncalves V."/>
        </authorList>
    </citation>
    <scope>NUCLEOTIDE SEQUENCE [LARGE SCALE GENOMIC DNA]</scope>
    <source>
        <strain evidence="6">BACA0444</strain>
    </source>
</reference>
<dbReference type="Pfam" id="PF00563">
    <property type="entry name" value="EAL"/>
    <property type="match status" value="1"/>
</dbReference>
<dbReference type="FunFam" id="3.20.20.450:FF:000001">
    <property type="entry name" value="Cyclic di-GMP phosphodiesterase yahA"/>
    <property type="match status" value="1"/>
</dbReference>
<gene>
    <name evidence="5" type="ORF">RIF25_13685</name>
</gene>
<protein>
    <submittedName>
        <fullName evidence="5">EAL domain-containing protein</fullName>
    </submittedName>
</protein>